<reference evidence="1" key="1">
    <citation type="journal article" date="2020" name="Nature">
        <title>Giant virus diversity and host interactions through global metagenomics.</title>
        <authorList>
            <person name="Schulz F."/>
            <person name="Roux S."/>
            <person name="Paez-Espino D."/>
            <person name="Jungbluth S."/>
            <person name="Walsh D.A."/>
            <person name="Denef V.J."/>
            <person name="McMahon K.D."/>
            <person name="Konstantinidis K.T."/>
            <person name="Eloe-Fadrosh E.A."/>
            <person name="Kyrpides N.C."/>
            <person name="Woyke T."/>
        </authorList>
    </citation>
    <scope>NUCLEOTIDE SEQUENCE</scope>
    <source>
        <strain evidence="1">GVMAG-M-3300018428-16</strain>
    </source>
</reference>
<accession>A0A6C0BRA1</accession>
<proteinExistence type="predicted"/>
<name>A0A6C0BRA1_9ZZZZ</name>
<sequence>MSTNTKLKLGDIIKIEAPGNTDLNGKDFIIDYIDKNVINLLSSDIEYTLKILDNIITDKSIEKIILLSRSEKEGFIKQNNLVINTWIDLNFGGDLPETFTGKITNIENDMMEVTRYPQTDQIIYIDFAYSGIPRDLEIKKPFIEIRESPKKISEINLPQQELDEGEDIDEFINEDENILLGDALTNLNDFVLGEELEDLVQYKKVSTKEKRFGLDIQEQDIIDDMISKLSDKEKNEKNINAIHKLVNYFKVLRKEYSNYDINGNVSSIRKIEPKYKPLVNSLCNLSDNFNYMIPVIKMGRNVYDIESGIEGRFDVINKKIGEDLTLYNEFFDIFHNNDSTLNETSYNTFVRNINSLIPTYKLNDVDDVFCKEVNTNIECLINNYTDLTSSTINNTKLDDNKFTMMRFNKQLNKNKLEEGTFKDEQRMLKQKLTDGEEICINSFIILPKQVIQKSTNMKLINILEKIKRHEVFFNNYVKIFNKHTSIKEHNIKSLSQEIDYDFDDINYITLDETILTNHTLKNDLYEQFLNKIIPKTSVLITKFEEDLERALSFNEIIKFLEPFLIYHETLTFKQYEMIMKLIDKNRKLYVKRLKNMHDTFYEYRKKLHNDNNEKYGYKEDKNKYKQFFNYRYINLDEINYTEHEIIVDSLNKDYSNTLISTLIDIDLMNDENNNMLIEYFKKKYNKDKKGKEDACDPTIVVAKRYRSVKELEKDNGVELYFDSDYDDTVYELNSIYEKEKLSLSPNEYKQFLKKKLTDINGINEDNIDYIVNTIIDGKKKVIDGQYAVREKYTDEAEDDDDSIKDMYYAYYKREGLNWVYDNELTDKNKFKLLLMPECDIKSGCIDNEQIVIKGEIEKKTFERRMKSDDNCIDKNDYLMNLKKKVMKKMMTEFDHTYDYSTEKMKQYIQDKIDTYSLELSDRIRNYYLSELKYNNYLYQLSLTSPEQIDIPTSPYQTLLDKILIQDNIYKKNSDILLFCKNCTRDAVNDESRFWKYCSISGVQLLPIFRYELAFEYIKDTSFYKENYKKALNRIRKEYGKLSDDGDKWVSEEGGWTIVDVEDFDGEQYSPSGFKEVTESIEIDESNYDEDNLIDEVSNLLENKKDILEFKQLYSNSNSKIVYELVTIFIKELGISLNQETINFIIKYVNKSFEIYFYKEDLSDTQRKKVNLILTLSVTLLAIQLKVNNVVSTKTVKTCKTSFTGFPTFPNDGTEGVQYISCIAYTLRTKKTSLFKIFNKVKEEDIVNAIISYTNDYILILPEIQSQIYEFHNMPKVNINKEVSIDNWTRFLPPVISFTVKTETNVSSEFLNDILSHMKKGNYDAIYNVNILSGKTIKLSYNLFSSIQKIISKKTLLLQTKRGDYFMENSCCDEDYKKTPLEYFNDIDPAILNYHDMILFNSEIMDVVQSIYRPKMISLSLLKKPINFNTSNEKDINENNIYQAIIHYCKIGDVKNVKRYSLRNVCKDINITFNSKDTIIDKIDKLKIEGYIFNYNNLTELMQIVNSGNRIHVKPLDIDISISQKLRILLESDSFFENEEINDKLYTILDNYNSYLDSTSEQDNINLQTYIYDIIALKLNKLSEFFQNNITYSQDDVLRFNKFFNDIITFNNVSEIDDYYESEYYHKNIDYIKKIVKNIANLFPSIIINESDVTKYKHPKSWNHMSNTHVSRVKSFIEEVPKKIKPFFGDMNFKIFLKRLIIKTDRYYDMLNNIPIYDSIITKLKILEPVLKQKTILYIFKYVYIKIIEIYIDTCNEFSEELELEQVNEFKNKVGMFIFAILNNEIDDIKMIDVNYEYIMKKVKSQKEKEKQEITDELYEIDQNPILKELEFYKKKYKNDGRWAIGSKKELVQYGKNTYDRETAIIQDMNSYLNAEINEYNDISMLGEDYSDGVDVMGMVED</sequence>
<organism evidence="1">
    <name type="scientific">viral metagenome</name>
    <dbReference type="NCBI Taxonomy" id="1070528"/>
    <lineage>
        <taxon>unclassified sequences</taxon>
        <taxon>metagenomes</taxon>
        <taxon>organismal metagenomes</taxon>
    </lineage>
</organism>
<protein>
    <submittedName>
        <fullName evidence="1">Uncharacterized protein</fullName>
    </submittedName>
</protein>
<dbReference type="EMBL" id="MN739236">
    <property type="protein sequence ID" value="QHS94965.1"/>
    <property type="molecule type" value="Genomic_DNA"/>
</dbReference>
<evidence type="ECO:0000313" key="1">
    <source>
        <dbReference type="EMBL" id="QHS94965.1"/>
    </source>
</evidence>